<evidence type="ECO:0000256" key="2">
    <source>
        <dbReference type="ARBA" id="ARBA00022692"/>
    </source>
</evidence>
<dbReference type="GO" id="GO:0005886">
    <property type="term" value="C:plasma membrane"/>
    <property type="evidence" value="ECO:0007669"/>
    <property type="project" value="TreeGrafter"/>
</dbReference>
<dbReference type="EMBL" id="JAAOAM010000072">
    <property type="protein sequence ID" value="KAF5551321.1"/>
    <property type="molecule type" value="Genomic_DNA"/>
</dbReference>
<dbReference type="PANTHER" id="PTHR23502:SF134">
    <property type="entry name" value="MAJOR FACILITATOR SUPERFAMILY (MFS) PROFILE DOMAIN-CONTAINING PROTEIN-RELATED"/>
    <property type="match status" value="1"/>
</dbReference>
<comment type="caution">
    <text evidence="7">The sequence shown here is derived from an EMBL/GenBank/DDBJ whole genome shotgun (WGS) entry which is preliminary data.</text>
</comment>
<accession>A0A8H5JAW5</accession>
<keyword evidence="4 6" id="KW-0472">Membrane</keyword>
<keyword evidence="8" id="KW-1185">Reference proteome</keyword>
<comment type="subcellular location">
    <subcellularLocation>
        <location evidence="1">Membrane</location>
        <topology evidence="1">Multi-pass membrane protein</topology>
    </subcellularLocation>
</comment>
<reference evidence="7 8" key="1">
    <citation type="submission" date="2020-05" db="EMBL/GenBank/DDBJ databases">
        <title>Identification and distribution of gene clusters putatively required for synthesis of sphingolipid metabolism inhibitors in phylogenetically diverse species of the filamentous fungus Fusarium.</title>
        <authorList>
            <person name="Kim H.-S."/>
            <person name="Busman M."/>
            <person name="Brown D.W."/>
            <person name="Divon H."/>
            <person name="Uhlig S."/>
            <person name="Proctor R.H."/>
        </authorList>
    </citation>
    <scope>NUCLEOTIDE SEQUENCE [LARGE SCALE GENOMIC DNA]</scope>
    <source>
        <strain evidence="7 8">NRRL 53147</strain>
    </source>
</reference>
<dbReference type="Proteomes" id="UP000522262">
    <property type="component" value="Unassembled WGS sequence"/>
</dbReference>
<feature type="transmembrane region" description="Helical" evidence="6">
    <location>
        <begin position="123"/>
        <end position="147"/>
    </location>
</feature>
<name>A0A8H5JAW5_9HYPO</name>
<evidence type="ECO:0000256" key="3">
    <source>
        <dbReference type="ARBA" id="ARBA00022989"/>
    </source>
</evidence>
<feature type="transmembrane region" description="Helical" evidence="6">
    <location>
        <begin position="87"/>
        <end position="111"/>
    </location>
</feature>
<evidence type="ECO:0000313" key="8">
    <source>
        <dbReference type="Proteomes" id="UP000522262"/>
    </source>
</evidence>
<keyword evidence="5" id="KW-0325">Glycoprotein</keyword>
<dbReference type="AlphaFoldDB" id="A0A8H5JAW5"/>
<proteinExistence type="predicted"/>
<protein>
    <submittedName>
        <fullName evidence="7">Fluconazole resistance (FLU1)</fullName>
    </submittedName>
</protein>
<dbReference type="SUPFAM" id="SSF103473">
    <property type="entry name" value="MFS general substrate transporter"/>
    <property type="match status" value="1"/>
</dbReference>
<sequence length="421" mass="46814">MFQEHLQFQERLQVDEKVLGLSPETLSQNSSSTETLSQIQVPLGLEALEPSFSLSEHLRSVGVELFTRQDEADIFLSPFSWSGRKKIITPLGPFMASTLAAYAAGAYALASEPLRAKWDISDTLFNVGISLFVVGFAFTPMILAPISETHGRYWTFVGSGIVFFLGTLGCAVTESYAGMMVSRLITGNGAAVFASLTGGVCFALNAAPMKTSAGKLINFAPAMEECLNIEVSMIWRSFAFPLRLLSKEPIVFCMSLWVSFAWAIMYMQFSSIGLVFRSVYGFDNAEIGAVYAAPVVDHRPYRTKHLPQTISTINMSAATQTQSINVHFKLKKGKKQPKRILLEALQEHYGKDQVACHHDVGKKELAIQVIKTCDTAEQMTEELWSKLKETEVFKTWEEERIMVRHADSHCLYLMGDPYPGQ</sequence>
<dbReference type="PANTHER" id="PTHR23502">
    <property type="entry name" value="MAJOR FACILITATOR SUPERFAMILY"/>
    <property type="match status" value="1"/>
</dbReference>
<evidence type="ECO:0000256" key="5">
    <source>
        <dbReference type="ARBA" id="ARBA00023180"/>
    </source>
</evidence>
<feature type="transmembrane region" description="Helical" evidence="6">
    <location>
        <begin position="184"/>
        <end position="207"/>
    </location>
</feature>
<feature type="transmembrane region" description="Helical" evidence="6">
    <location>
        <begin position="249"/>
        <end position="267"/>
    </location>
</feature>
<dbReference type="Gene3D" id="1.20.1250.20">
    <property type="entry name" value="MFS general substrate transporter like domains"/>
    <property type="match status" value="1"/>
</dbReference>
<evidence type="ECO:0000256" key="1">
    <source>
        <dbReference type="ARBA" id="ARBA00004141"/>
    </source>
</evidence>
<keyword evidence="2 6" id="KW-0812">Transmembrane</keyword>
<evidence type="ECO:0000313" key="7">
    <source>
        <dbReference type="EMBL" id="KAF5551321.1"/>
    </source>
</evidence>
<evidence type="ECO:0000256" key="6">
    <source>
        <dbReference type="SAM" id="Phobius"/>
    </source>
</evidence>
<gene>
    <name evidence="7" type="ORF">FMEXI_3439</name>
</gene>
<evidence type="ECO:0000256" key="4">
    <source>
        <dbReference type="ARBA" id="ARBA00023136"/>
    </source>
</evidence>
<organism evidence="7 8">
    <name type="scientific">Fusarium mexicanum</name>
    <dbReference type="NCBI Taxonomy" id="751941"/>
    <lineage>
        <taxon>Eukaryota</taxon>
        <taxon>Fungi</taxon>
        <taxon>Dikarya</taxon>
        <taxon>Ascomycota</taxon>
        <taxon>Pezizomycotina</taxon>
        <taxon>Sordariomycetes</taxon>
        <taxon>Hypocreomycetidae</taxon>
        <taxon>Hypocreales</taxon>
        <taxon>Nectriaceae</taxon>
        <taxon>Fusarium</taxon>
        <taxon>Fusarium fujikuroi species complex</taxon>
    </lineage>
</organism>
<keyword evidence="3 6" id="KW-1133">Transmembrane helix</keyword>
<dbReference type="InterPro" id="IPR036259">
    <property type="entry name" value="MFS_trans_sf"/>
</dbReference>
<feature type="transmembrane region" description="Helical" evidence="6">
    <location>
        <begin position="153"/>
        <end position="172"/>
    </location>
</feature>
<dbReference type="GO" id="GO:0022857">
    <property type="term" value="F:transmembrane transporter activity"/>
    <property type="evidence" value="ECO:0007669"/>
    <property type="project" value="TreeGrafter"/>
</dbReference>